<gene>
    <name evidence="2" type="ORF">A2519_16165</name>
</gene>
<dbReference type="Gene3D" id="2.60.40.4070">
    <property type="match status" value="1"/>
</dbReference>
<comment type="caution">
    <text evidence="2">The sequence shown here is derived from an EMBL/GenBank/DDBJ whole genome shotgun (WGS) entry which is preliminary data.</text>
</comment>
<evidence type="ECO:0000313" key="3">
    <source>
        <dbReference type="Proteomes" id="UP000179243"/>
    </source>
</evidence>
<name>A0A1F7F6B5_UNCRA</name>
<evidence type="ECO:0000313" key="2">
    <source>
        <dbReference type="EMBL" id="OGK02214.1"/>
    </source>
</evidence>
<reference evidence="2 3" key="1">
    <citation type="journal article" date="2016" name="Nat. Commun.">
        <title>Thousands of microbial genomes shed light on interconnected biogeochemical processes in an aquifer system.</title>
        <authorList>
            <person name="Anantharaman K."/>
            <person name="Brown C.T."/>
            <person name="Hug L.A."/>
            <person name="Sharon I."/>
            <person name="Castelle C.J."/>
            <person name="Probst A.J."/>
            <person name="Thomas B.C."/>
            <person name="Singh A."/>
            <person name="Wilkins M.J."/>
            <person name="Karaoz U."/>
            <person name="Brodie E.L."/>
            <person name="Williams K.H."/>
            <person name="Hubbard S.S."/>
            <person name="Banfield J.F."/>
        </authorList>
    </citation>
    <scope>NUCLEOTIDE SEQUENCE [LARGE SCALE GENOMIC DNA]</scope>
</reference>
<organism evidence="2 3">
    <name type="scientific">Candidatus Raymondbacteria bacterium RIFOXYD12_FULL_49_13</name>
    <dbReference type="NCBI Taxonomy" id="1817890"/>
    <lineage>
        <taxon>Bacteria</taxon>
        <taxon>Raymondiibacteriota</taxon>
    </lineage>
</organism>
<feature type="domain" description="FlgD/Vpr Ig-like" evidence="1">
    <location>
        <begin position="266"/>
        <end position="317"/>
    </location>
</feature>
<dbReference type="NCBIfam" id="TIGR04183">
    <property type="entry name" value="Por_Secre_tail"/>
    <property type="match status" value="1"/>
</dbReference>
<accession>A0A1F7F6B5</accession>
<proteinExistence type="predicted"/>
<dbReference type="InterPro" id="IPR025965">
    <property type="entry name" value="FlgD/Vpr_Ig-like"/>
</dbReference>
<dbReference type="Proteomes" id="UP000179243">
    <property type="component" value="Unassembled WGS sequence"/>
</dbReference>
<evidence type="ECO:0000259" key="1">
    <source>
        <dbReference type="Pfam" id="PF13860"/>
    </source>
</evidence>
<dbReference type="AlphaFoldDB" id="A0A1F7F6B5"/>
<dbReference type="EMBL" id="MFYX01000110">
    <property type="protein sequence ID" value="OGK02214.1"/>
    <property type="molecule type" value="Genomic_DNA"/>
</dbReference>
<sequence length="330" mass="36753">MSNLKKAFIFNVFLFIVQGLFAGPVNYSGYQKIRLIRTVDGSFSSAGVEQVGNYCDPDFGFFRTHLSSYFTVDFDVSTLPPFEQIVGVQLAMRPENSYRGTAGMYYNIIRSDSSWIQGTQQSYTAVPPDGEPSFLYARCPSVKWKAGWASLGTVVNFGKKPIVSDATNIQSPYMIIDIDRSTAKDLLEGNAHGICVWGWDAAANGWDQWYFYKGANPDGWTELWVFYDPTATENKTRNKTSSIISASPNPFNCTTMLHYNLNSRTSIAITLYDAQGKLVLPLLNAQQSAGSYSISWDGKDSRGMRVHSGIYVLKASLNGSHYTKKLIVIK</sequence>
<dbReference type="InterPro" id="IPR026444">
    <property type="entry name" value="Secre_tail"/>
</dbReference>
<protein>
    <recommendedName>
        <fullName evidence="1">FlgD/Vpr Ig-like domain-containing protein</fullName>
    </recommendedName>
</protein>
<dbReference type="Pfam" id="PF13860">
    <property type="entry name" value="FlgD_ig"/>
    <property type="match status" value="1"/>
</dbReference>